<dbReference type="GeneID" id="100190114"/>
<accession>B5FY68</accession>
<evidence type="ECO:0000256" key="1">
    <source>
        <dbReference type="SAM" id="Phobius"/>
    </source>
</evidence>
<sequence length="36" mass="3795">MAYGGLAVPIIVMSVFWGVVGGVLPWLVPKGPNRGR</sequence>
<name>B5FY68_TAEGU</name>
<organism evidence="2">
    <name type="scientific">Taeniopygia guttata</name>
    <name type="common">Zebra finch</name>
    <name type="synonym">Poephila guttata</name>
    <dbReference type="NCBI Taxonomy" id="59729"/>
    <lineage>
        <taxon>Eukaryota</taxon>
        <taxon>Metazoa</taxon>
        <taxon>Chordata</taxon>
        <taxon>Craniata</taxon>
        <taxon>Vertebrata</taxon>
        <taxon>Euteleostomi</taxon>
        <taxon>Archelosauria</taxon>
        <taxon>Archosauria</taxon>
        <taxon>Dinosauria</taxon>
        <taxon>Saurischia</taxon>
        <taxon>Theropoda</taxon>
        <taxon>Coelurosauria</taxon>
        <taxon>Aves</taxon>
        <taxon>Neognathae</taxon>
        <taxon>Neoaves</taxon>
        <taxon>Telluraves</taxon>
        <taxon>Australaves</taxon>
        <taxon>Passeriformes</taxon>
        <taxon>Passeroidea</taxon>
        <taxon>Estrildidae</taxon>
        <taxon>Estrildinae</taxon>
        <taxon>Taeniopygia</taxon>
    </lineage>
</organism>
<proteinExistence type="evidence at transcript level"/>
<dbReference type="AlphaFoldDB" id="B5FY68"/>
<keyword evidence="1" id="KW-0472">Membrane</keyword>
<reference evidence="2" key="1">
    <citation type="journal article" date="2006" name="Proc. Natl. Acad. Sci. U.S.A.">
        <title>A molecular neuroethological approach for identifying and characterizing a cascade of behaviorally regulated genes.</title>
        <authorList>
            <person name="Wada K."/>
            <person name="Howard J.T."/>
            <person name="McConnell P."/>
            <person name="Whitney O."/>
            <person name="Lints T."/>
            <person name="Rivas M.V."/>
            <person name="Horita H."/>
            <person name="Patterson M.A."/>
            <person name="White S.A."/>
            <person name="Scharff C."/>
            <person name="Haesler S."/>
            <person name="Zhao S."/>
            <person name="Sakaguchi H."/>
            <person name="Hagiwara M."/>
            <person name="Shiraki T."/>
            <person name="Hirozane-Kishikawa T."/>
            <person name="Skene P."/>
            <person name="Hayashizaki Y."/>
            <person name="Carninci P."/>
            <person name="Jarvis E.D."/>
        </authorList>
    </citation>
    <scope>NUCLEOTIDE SEQUENCE</scope>
    <source>
        <tissue evidence="2">Whole brain</tissue>
    </source>
</reference>
<dbReference type="EMBL" id="DQ213817">
    <property type="protein sequence ID" value="ACH43979.1"/>
    <property type="molecule type" value="mRNA"/>
</dbReference>
<dbReference type="RefSeq" id="NP_001232507.2">
    <property type="nucleotide sequence ID" value="NM_001245578.2"/>
</dbReference>
<dbReference type="KEGG" id="tgu:100190114"/>
<dbReference type="CTD" id="8992"/>
<evidence type="ECO:0000313" key="2">
    <source>
        <dbReference type="EMBL" id="ACH43979.1"/>
    </source>
</evidence>
<feature type="transmembrane region" description="Helical" evidence="1">
    <location>
        <begin position="6"/>
        <end position="28"/>
    </location>
</feature>
<keyword evidence="1" id="KW-1133">Transmembrane helix</keyword>
<protein>
    <submittedName>
        <fullName evidence="2">Putative vacuolar proton-ATPase subunit ATP6H variant 3</fullName>
    </submittedName>
</protein>
<keyword evidence="1" id="KW-0812">Transmembrane</keyword>